<accession>A0A8H3GZ26</accession>
<comment type="caution">
    <text evidence="1">The sequence shown here is derived from an EMBL/GenBank/DDBJ whole genome shotgun (WGS) entry which is preliminary data.</text>
</comment>
<reference evidence="1" key="1">
    <citation type="submission" date="2021-01" db="EMBL/GenBank/DDBJ databases">
        <authorList>
            <person name="Kaushik A."/>
        </authorList>
    </citation>
    <scope>NUCLEOTIDE SEQUENCE</scope>
    <source>
        <strain evidence="1">AG1-1C</strain>
    </source>
</reference>
<dbReference type="AlphaFoldDB" id="A0A8H3GZ26"/>
<dbReference type="EMBL" id="CAJMWS010001100">
    <property type="protein sequence ID" value="CAE6473148.1"/>
    <property type="molecule type" value="Genomic_DNA"/>
</dbReference>
<feature type="non-terminal residue" evidence="1">
    <location>
        <position position="1"/>
    </location>
</feature>
<organism evidence="1 2">
    <name type="scientific">Rhizoctonia solani</name>
    <dbReference type="NCBI Taxonomy" id="456999"/>
    <lineage>
        <taxon>Eukaryota</taxon>
        <taxon>Fungi</taxon>
        <taxon>Dikarya</taxon>
        <taxon>Basidiomycota</taxon>
        <taxon>Agaricomycotina</taxon>
        <taxon>Agaricomycetes</taxon>
        <taxon>Cantharellales</taxon>
        <taxon>Ceratobasidiaceae</taxon>
        <taxon>Rhizoctonia</taxon>
    </lineage>
</organism>
<feature type="non-terminal residue" evidence="1">
    <location>
        <position position="134"/>
    </location>
</feature>
<evidence type="ECO:0000313" key="1">
    <source>
        <dbReference type="EMBL" id="CAE6473148.1"/>
    </source>
</evidence>
<dbReference type="Proteomes" id="UP000663846">
    <property type="component" value="Unassembled WGS sequence"/>
</dbReference>
<evidence type="ECO:0000313" key="2">
    <source>
        <dbReference type="Proteomes" id="UP000663846"/>
    </source>
</evidence>
<name>A0A8H3GZ26_9AGAM</name>
<sequence>GSNTRTAYFGVRLSESEINDYLTPSADSLMISSLHESSLLTPVSPQYQFDRGTGPRFSPADTITPQLPDSVPRGVRANKQAWERCIFFILEEFQRHRIIRFFAIGPLRSTRGFLMMHHKAGRDRDSILFPMSYS</sequence>
<gene>
    <name evidence="1" type="ORF">RDB_LOCUS179437</name>
</gene>
<proteinExistence type="predicted"/>
<protein>
    <submittedName>
        <fullName evidence="1">Uncharacterized protein</fullName>
    </submittedName>
</protein>